<evidence type="ECO:0000313" key="2">
    <source>
        <dbReference type="EMBL" id="MFB9447858.1"/>
    </source>
</evidence>
<protein>
    <submittedName>
        <fullName evidence="2">Uncharacterized protein</fullName>
    </submittedName>
</protein>
<name>A0ABV5MGV5_9ACTN</name>
<comment type="caution">
    <text evidence="2">The sequence shown here is derived from an EMBL/GenBank/DDBJ whole genome shotgun (WGS) entry which is preliminary data.</text>
</comment>
<accession>A0ABV5MGV5</accession>
<dbReference type="Proteomes" id="UP001589608">
    <property type="component" value="Unassembled WGS sequence"/>
</dbReference>
<dbReference type="RefSeq" id="WP_223102794.1">
    <property type="nucleotide sequence ID" value="NZ_CP061913.1"/>
</dbReference>
<gene>
    <name evidence="2" type="ORF">ACFFTR_32600</name>
</gene>
<proteinExistence type="predicted"/>
<dbReference type="EMBL" id="JBHMCA010000054">
    <property type="protein sequence ID" value="MFB9447858.1"/>
    <property type="molecule type" value="Genomic_DNA"/>
</dbReference>
<evidence type="ECO:0000256" key="1">
    <source>
        <dbReference type="SAM" id="SignalP"/>
    </source>
</evidence>
<reference evidence="2 3" key="1">
    <citation type="submission" date="2024-09" db="EMBL/GenBank/DDBJ databases">
        <authorList>
            <person name="Sun Q."/>
            <person name="Mori K."/>
        </authorList>
    </citation>
    <scope>NUCLEOTIDE SEQUENCE [LARGE SCALE GENOMIC DNA]</scope>
    <source>
        <strain evidence="2 3">JCM 3307</strain>
    </source>
</reference>
<evidence type="ECO:0000313" key="3">
    <source>
        <dbReference type="Proteomes" id="UP001589608"/>
    </source>
</evidence>
<keyword evidence="3" id="KW-1185">Reference proteome</keyword>
<feature type="signal peptide" evidence="1">
    <location>
        <begin position="1"/>
        <end position="27"/>
    </location>
</feature>
<keyword evidence="1" id="KW-0732">Signal</keyword>
<feature type="chain" id="PRO_5047262829" evidence="1">
    <location>
        <begin position="28"/>
        <end position="262"/>
    </location>
</feature>
<sequence length="262" mass="26590">MRRSASIALACAAGAAAILPAAAPATAATPELGLVVPVLAPMLPGQTGWVGTMWAASKDICDLKVTASGTGVTVKYPANTATYSSLSKGDSLKAGHLDYAAFNVSLQSNTLLALVPLKLSYTYTVKADGASDCTGTDRSGSVTATLPVVSVTGDAVVQKTSAVTVPQATPVWSQLVFQSRKSGVDNLQVTVTGGPTGLVVSYPQNTATYTSLSKGSSLAVGTDDFAAVKFDATNVAAGTYKLTVNLKYGSTTDTNDLTLVVS</sequence>
<organism evidence="2 3">
    <name type="scientific">Dactylosporangium vinaceum</name>
    <dbReference type="NCBI Taxonomy" id="53362"/>
    <lineage>
        <taxon>Bacteria</taxon>
        <taxon>Bacillati</taxon>
        <taxon>Actinomycetota</taxon>
        <taxon>Actinomycetes</taxon>
        <taxon>Micromonosporales</taxon>
        <taxon>Micromonosporaceae</taxon>
        <taxon>Dactylosporangium</taxon>
    </lineage>
</organism>